<evidence type="ECO:0000256" key="10">
    <source>
        <dbReference type="ARBA" id="ARBA00023235"/>
    </source>
</evidence>
<keyword evidence="7 12" id="KW-0663">Pyridoxal phosphate</keyword>
<keyword evidence="9 11" id="KW-0411">Iron-sulfur</keyword>
<feature type="modified residue" description="N6-(pyridoxal phosphate)lysine" evidence="12">
    <location>
        <position position="316"/>
    </location>
</feature>
<reference evidence="14 15" key="1">
    <citation type="submission" date="2017-06" db="EMBL/GenBank/DDBJ databases">
        <authorList>
            <person name="Kim H.J."/>
            <person name="Triplett B.A."/>
        </authorList>
    </citation>
    <scope>NUCLEOTIDE SEQUENCE [LARGE SCALE GENOMIC DNA]</scope>
    <source>
        <strain evidence="14 15">B29T1</strain>
    </source>
</reference>
<keyword evidence="15" id="KW-1185">Reference proteome</keyword>
<dbReference type="InterPro" id="IPR058240">
    <property type="entry name" value="rSAM_sf"/>
</dbReference>
<dbReference type="GO" id="GO:0051539">
    <property type="term" value="F:4 iron, 4 sulfur cluster binding"/>
    <property type="evidence" value="ECO:0007669"/>
    <property type="project" value="UniProtKB-KW"/>
</dbReference>
<evidence type="ECO:0000256" key="12">
    <source>
        <dbReference type="PIRSR" id="PIRSR603739-50"/>
    </source>
</evidence>
<dbReference type="NCBIfam" id="TIGR03822">
    <property type="entry name" value="AblA_like_2"/>
    <property type="match status" value="1"/>
</dbReference>
<evidence type="ECO:0000256" key="5">
    <source>
        <dbReference type="ARBA" id="ARBA00022691"/>
    </source>
</evidence>
<evidence type="ECO:0000256" key="11">
    <source>
        <dbReference type="PIRSR" id="PIRSR004911-1"/>
    </source>
</evidence>
<dbReference type="SFLD" id="SFLDS00029">
    <property type="entry name" value="Radical_SAM"/>
    <property type="match status" value="1"/>
</dbReference>
<evidence type="ECO:0000256" key="9">
    <source>
        <dbReference type="ARBA" id="ARBA00023014"/>
    </source>
</evidence>
<dbReference type="PROSITE" id="PS51918">
    <property type="entry name" value="RADICAL_SAM"/>
    <property type="match status" value="1"/>
</dbReference>
<dbReference type="PANTHER" id="PTHR30538:SF1">
    <property type="entry name" value="L-LYSINE 2,3-AMINOMUTASE"/>
    <property type="match status" value="1"/>
</dbReference>
<dbReference type="InterPro" id="IPR022447">
    <property type="entry name" value="Lys_aminomutase-rel"/>
</dbReference>
<feature type="binding site" evidence="11">
    <location>
        <position position="109"/>
    </location>
    <ligand>
        <name>[4Fe-4S] cluster</name>
        <dbReference type="ChEBI" id="CHEBI:49883"/>
        <note>4Fe-4S-S-AdoMet</note>
    </ligand>
</feature>
<protein>
    <submittedName>
        <fullName evidence="14">L-lysine 2,3-aminomutase</fullName>
    </submittedName>
</protein>
<dbReference type="GO" id="GO:0046872">
    <property type="term" value="F:metal ion binding"/>
    <property type="evidence" value="ECO:0007669"/>
    <property type="project" value="UniProtKB-KW"/>
</dbReference>
<dbReference type="NCBIfam" id="TIGR00238">
    <property type="entry name" value="KamA family radical SAM protein"/>
    <property type="match status" value="1"/>
</dbReference>
<dbReference type="OrthoDB" id="9768064at2"/>
<keyword evidence="5" id="KW-0949">S-adenosyl-L-methionine</keyword>
<name>A0A212R2F6_9PROT</name>
<evidence type="ECO:0000256" key="6">
    <source>
        <dbReference type="ARBA" id="ARBA00022723"/>
    </source>
</evidence>
<dbReference type="PANTHER" id="PTHR30538">
    <property type="entry name" value="LYSINE 2,3-AMINOMUTASE-RELATED"/>
    <property type="match status" value="1"/>
</dbReference>
<evidence type="ECO:0000259" key="13">
    <source>
        <dbReference type="PROSITE" id="PS51918"/>
    </source>
</evidence>
<accession>A0A212R2F6</accession>
<dbReference type="Gene3D" id="3.20.20.70">
    <property type="entry name" value="Aldolase class I"/>
    <property type="match status" value="1"/>
</dbReference>
<dbReference type="SUPFAM" id="SSF102114">
    <property type="entry name" value="Radical SAM enzymes"/>
    <property type="match status" value="1"/>
</dbReference>
<evidence type="ECO:0000256" key="8">
    <source>
        <dbReference type="ARBA" id="ARBA00023004"/>
    </source>
</evidence>
<sequence length="350" mass="38447">MGTKSTIRSPADLEHVGLASPSQSEELAAVAARYAVAITPLMAEAIEQPNDPIGRQFVPRLEELTNRPNESPDPIGDNVHEKVPGIVHRYPDRVLLKLVQVCAVYCRFCFRREVVGPGQPHVMDDQALDRALGYIADDDHIWEVVVTGGDPLIASSRRLAALTERLSAIPHVRIVRFHTRIPLVDPGRITPDLVRSLRADELTSWVVLHVNHARELTSLGKEAIARLVDAGIPMLSQSVLLKGVNDSPAVLGDLMRALVEARIKPYYLHHLDLAPGTGHFRSSVAAGQSIVKALRGRWSGLCQPAYVLDIPGGYGKSPLQPAYADPEEGGYTIEDFEGRRHFYPDDVSDQ</sequence>
<evidence type="ECO:0000313" key="14">
    <source>
        <dbReference type="EMBL" id="SNB66175.1"/>
    </source>
</evidence>
<dbReference type="InterPro" id="IPR013785">
    <property type="entry name" value="Aldolase_TIM"/>
</dbReference>
<evidence type="ECO:0000256" key="2">
    <source>
        <dbReference type="ARBA" id="ARBA00001966"/>
    </source>
</evidence>
<dbReference type="GO" id="GO:0016853">
    <property type="term" value="F:isomerase activity"/>
    <property type="evidence" value="ECO:0007669"/>
    <property type="project" value="UniProtKB-KW"/>
</dbReference>
<dbReference type="InterPro" id="IPR003739">
    <property type="entry name" value="Lys_aminomutase/Glu_NH3_mut"/>
</dbReference>
<evidence type="ECO:0000256" key="7">
    <source>
        <dbReference type="ARBA" id="ARBA00022898"/>
    </source>
</evidence>
<feature type="binding site" evidence="11">
    <location>
        <position position="102"/>
    </location>
    <ligand>
        <name>[4Fe-4S] cluster</name>
        <dbReference type="ChEBI" id="CHEBI:49883"/>
        <note>4Fe-4S-S-AdoMet</note>
    </ligand>
</feature>
<dbReference type="Proteomes" id="UP000197065">
    <property type="component" value="Unassembled WGS sequence"/>
</dbReference>
<evidence type="ECO:0000256" key="4">
    <source>
        <dbReference type="ARBA" id="ARBA00022485"/>
    </source>
</evidence>
<dbReference type="Pfam" id="PF04055">
    <property type="entry name" value="Radical_SAM"/>
    <property type="match status" value="1"/>
</dbReference>
<dbReference type="InterPro" id="IPR007197">
    <property type="entry name" value="rSAM"/>
</dbReference>
<keyword evidence="8" id="KW-0408">Iron</keyword>
<keyword evidence="6 11" id="KW-0479">Metal-binding</keyword>
<dbReference type="SFLD" id="SFLDG01070">
    <property type="entry name" value="PLP-dependent"/>
    <property type="match status" value="1"/>
</dbReference>
<organism evidence="14 15">
    <name type="scientific">Arboricoccus pini</name>
    <dbReference type="NCBI Taxonomy" id="1963835"/>
    <lineage>
        <taxon>Bacteria</taxon>
        <taxon>Pseudomonadati</taxon>
        <taxon>Pseudomonadota</taxon>
        <taxon>Alphaproteobacteria</taxon>
        <taxon>Geminicoccales</taxon>
        <taxon>Geminicoccaceae</taxon>
        <taxon>Arboricoccus</taxon>
    </lineage>
</organism>
<dbReference type="RefSeq" id="WP_088561059.1">
    <property type="nucleotide sequence ID" value="NZ_FYEH01000005.1"/>
</dbReference>
<evidence type="ECO:0000256" key="1">
    <source>
        <dbReference type="ARBA" id="ARBA00001933"/>
    </source>
</evidence>
<dbReference type="EMBL" id="FYEH01000005">
    <property type="protein sequence ID" value="SNB66175.1"/>
    <property type="molecule type" value="Genomic_DNA"/>
</dbReference>
<feature type="binding site" evidence="11">
    <location>
        <position position="106"/>
    </location>
    <ligand>
        <name>[4Fe-4S] cluster</name>
        <dbReference type="ChEBI" id="CHEBI:49883"/>
        <note>4Fe-4S-S-AdoMet</note>
    </ligand>
</feature>
<proteinExistence type="inferred from homology"/>
<dbReference type="CDD" id="cd01335">
    <property type="entry name" value="Radical_SAM"/>
    <property type="match status" value="1"/>
</dbReference>
<comment type="similarity">
    <text evidence="3">Belongs to the radical SAM superfamily. KamA family.</text>
</comment>
<feature type="domain" description="Radical SAM core" evidence="13">
    <location>
        <begin position="88"/>
        <end position="311"/>
    </location>
</feature>
<comment type="cofactor">
    <cofactor evidence="2">
        <name>[4Fe-4S] cluster</name>
        <dbReference type="ChEBI" id="CHEBI:49883"/>
    </cofactor>
</comment>
<keyword evidence="10" id="KW-0413">Isomerase</keyword>
<evidence type="ECO:0000313" key="15">
    <source>
        <dbReference type="Proteomes" id="UP000197065"/>
    </source>
</evidence>
<evidence type="ECO:0000256" key="3">
    <source>
        <dbReference type="ARBA" id="ARBA00008703"/>
    </source>
</evidence>
<comment type="cofactor">
    <cofactor evidence="1 12">
        <name>pyridoxal 5'-phosphate</name>
        <dbReference type="ChEBI" id="CHEBI:597326"/>
    </cofactor>
</comment>
<keyword evidence="4 11" id="KW-0004">4Fe-4S</keyword>
<dbReference type="PIRSF" id="PIRSF004911">
    <property type="entry name" value="DUF160"/>
    <property type="match status" value="1"/>
</dbReference>
<gene>
    <name evidence="14" type="ORF">SAMN07250955_10560</name>
</gene>
<dbReference type="AlphaFoldDB" id="A0A212R2F6"/>